<keyword evidence="2" id="KW-0479">Metal-binding</keyword>
<dbReference type="SFLD" id="SFLDS00005">
    <property type="entry name" value="Isoprenoid_Synthase_Type_I"/>
    <property type="match status" value="1"/>
</dbReference>
<comment type="cofactor">
    <cofactor evidence="1">
        <name>Mg(2+)</name>
        <dbReference type="ChEBI" id="CHEBI:18420"/>
    </cofactor>
</comment>
<dbReference type="eggNOG" id="ENOG502QTGK">
    <property type="taxonomic scope" value="Eukaryota"/>
</dbReference>
<feature type="domain" description="Terpene synthase N-terminal" evidence="5">
    <location>
        <begin position="5"/>
        <end position="139"/>
    </location>
</feature>
<dbReference type="SUPFAM" id="SSF48239">
    <property type="entry name" value="Terpenoid cyclases/Protein prenyltransferases"/>
    <property type="match status" value="1"/>
</dbReference>
<dbReference type="InterPro" id="IPR001906">
    <property type="entry name" value="Terpene_synth_N"/>
</dbReference>
<evidence type="ECO:0000256" key="1">
    <source>
        <dbReference type="ARBA" id="ARBA00001946"/>
    </source>
</evidence>
<dbReference type="GO" id="GO:0000287">
    <property type="term" value="F:magnesium ion binding"/>
    <property type="evidence" value="ECO:0007669"/>
    <property type="project" value="InterPro"/>
</dbReference>
<dbReference type="PANTHER" id="PTHR31225">
    <property type="entry name" value="OS04G0344100 PROTEIN-RELATED"/>
    <property type="match status" value="1"/>
</dbReference>
<dbReference type="EMBL" id="KI630752">
    <property type="protein sequence ID" value="EYU33926.1"/>
    <property type="molecule type" value="Genomic_DNA"/>
</dbReference>
<dbReference type="GO" id="GO:0010333">
    <property type="term" value="F:terpene synthase activity"/>
    <property type="evidence" value="ECO:0000318"/>
    <property type="project" value="GO_Central"/>
</dbReference>
<dbReference type="Pfam" id="PF01397">
    <property type="entry name" value="Terpene_synth"/>
    <property type="match status" value="1"/>
</dbReference>
<gene>
    <name evidence="7" type="ORF">MIMGU_mgv1a004820mg</name>
</gene>
<dbReference type="SFLD" id="SFLDG01019">
    <property type="entry name" value="Terpene_Cyclase_Like_1_C_Termi"/>
    <property type="match status" value="1"/>
</dbReference>
<evidence type="ECO:0000259" key="5">
    <source>
        <dbReference type="Pfam" id="PF01397"/>
    </source>
</evidence>
<evidence type="ECO:0000256" key="3">
    <source>
        <dbReference type="ARBA" id="ARBA00022842"/>
    </source>
</evidence>
<keyword evidence="4" id="KW-0456">Lyase</keyword>
<dbReference type="InterPro" id="IPR008949">
    <property type="entry name" value="Isoprenoid_synthase_dom_sf"/>
</dbReference>
<dbReference type="InterPro" id="IPR050148">
    <property type="entry name" value="Terpene_synthase-like"/>
</dbReference>
<evidence type="ECO:0000313" key="8">
    <source>
        <dbReference type="Proteomes" id="UP000030748"/>
    </source>
</evidence>
<dbReference type="Pfam" id="PF03936">
    <property type="entry name" value="Terpene_synth_C"/>
    <property type="match status" value="1"/>
</dbReference>
<dbReference type="SUPFAM" id="SSF48576">
    <property type="entry name" value="Terpenoid synthases"/>
    <property type="match status" value="1"/>
</dbReference>
<dbReference type="STRING" id="4155.A0A022R132"/>
<dbReference type="InterPro" id="IPR005630">
    <property type="entry name" value="Terpene_synthase_metal-bd"/>
</dbReference>
<feature type="domain" description="Terpene synthase metal-binding" evidence="6">
    <location>
        <begin position="205"/>
        <end position="444"/>
    </location>
</feature>
<protein>
    <submittedName>
        <fullName evidence="7">Uncharacterized protein</fullName>
    </submittedName>
</protein>
<dbReference type="Gene3D" id="1.10.600.10">
    <property type="entry name" value="Farnesyl Diphosphate Synthase"/>
    <property type="match status" value="1"/>
</dbReference>
<proteinExistence type="predicted"/>
<organism evidence="7 8">
    <name type="scientific">Erythranthe guttata</name>
    <name type="common">Yellow monkey flower</name>
    <name type="synonym">Mimulus guttatus</name>
    <dbReference type="NCBI Taxonomy" id="4155"/>
    <lineage>
        <taxon>Eukaryota</taxon>
        <taxon>Viridiplantae</taxon>
        <taxon>Streptophyta</taxon>
        <taxon>Embryophyta</taxon>
        <taxon>Tracheophyta</taxon>
        <taxon>Spermatophyta</taxon>
        <taxon>Magnoliopsida</taxon>
        <taxon>eudicotyledons</taxon>
        <taxon>Gunneridae</taxon>
        <taxon>Pentapetalae</taxon>
        <taxon>asterids</taxon>
        <taxon>lamiids</taxon>
        <taxon>Lamiales</taxon>
        <taxon>Phrymaceae</taxon>
        <taxon>Erythranthe</taxon>
    </lineage>
</organism>
<sequence>MKPTLTQEDPMESLILVDAIQRSGIGHHYREEIHTILTHYYTKNPRDSSSSTIHDAALSFRLLRQQGCHVSAEVFNNFKGKFRGEVRQDITGLLELYEATQLGFEGENILVEAEDFSSKLLHKCTQETEYSKWSRHINTRLKHPCHKSITRFTETNNFLVRSDLRGSGVNRWEKPLMELAEVELLLAKPIYQEELLQVHKWWDGLGLTTELKLARNQPIKWYTWSMTGLINDIRLSKQRIELTKSIAFIYLIDDIFDLYGTPDELAIFTEAVDKWDYAAIDMLPEYMKMSYKALLDTTNEIARMIFEKHGHNPINTLKETWASLCKAFSVEAKWFAGGDLPRAEEYLANGKVSSGVHVALVHLFYILGLGGTQNQGAILLEENSTLISSVAAILRLSDDLGSAKDEQQNGKDGSYVEYYMRDNHGLSFKQALEHVINMIASEWRLLNKECFDVNHYSPTLSFYREACLNLARMVSLMYSYDDNQRLPVLEEYVDFMLLKPKSIEQIKS</sequence>
<evidence type="ECO:0000256" key="2">
    <source>
        <dbReference type="ARBA" id="ARBA00022723"/>
    </source>
</evidence>
<dbReference type="InterPro" id="IPR034741">
    <property type="entry name" value="Terpene_cyclase-like_1_C"/>
</dbReference>
<evidence type="ECO:0000259" key="6">
    <source>
        <dbReference type="Pfam" id="PF03936"/>
    </source>
</evidence>
<dbReference type="InterPro" id="IPR008930">
    <property type="entry name" value="Terpenoid_cyclase/PrenylTrfase"/>
</dbReference>
<dbReference type="Gene3D" id="1.50.10.130">
    <property type="entry name" value="Terpene synthase, N-terminal domain"/>
    <property type="match status" value="1"/>
</dbReference>
<dbReference type="AlphaFoldDB" id="A0A022R132"/>
<keyword evidence="3" id="KW-0460">Magnesium</keyword>
<dbReference type="PANTHER" id="PTHR31225:SF0">
    <property type="entry name" value="S-(+)-LINALOOL SYNTHASE, CHLOROPLASTIC"/>
    <property type="match status" value="1"/>
</dbReference>
<evidence type="ECO:0000313" key="7">
    <source>
        <dbReference type="EMBL" id="EYU33926.1"/>
    </source>
</evidence>
<name>A0A022R132_ERYGU</name>
<dbReference type="GO" id="GO:0046246">
    <property type="term" value="P:terpene biosynthetic process"/>
    <property type="evidence" value="ECO:0000318"/>
    <property type="project" value="GO_Central"/>
</dbReference>
<dbReference type="InterPro" id="IPR036965">
    <property type="entry name" value="Terpene_synth_N_sf"/>
</dbReference>
<reference evidence="7 8" key="1">
    <citation type="journal article" date="2013" name="Proc. Natl. Acad. Sci. U.S.A.">
        <title>Fine-scale variation in meiotic recombination in Mimulus inferred from population shotgun sequencing.</title>
        <authorList>
            <person name="Hellsten U."/>
            <person name="Wright K.M."/>
            <person name="Jenkins J."/>
            <person name="Shu S."/>
            <person name="Yuan Y."/>
            <person name="Wessler S.R."/>
            <person name="Schmutz J."/>
            <person name="Willis J.H."/>
            <person name="Rokhsar D.S."/>
        </authorList>
    </citation>
    <scope>NUCLEOTIDE SEQUENCE [LARGE SCALE GENOMIC DNA]</scope>
    <source>
        <strain evidence="8">cv. DUN x IM62</strain>
    </source>
</reference>
<keyword evidence="8" id="KW-1185">Reference proteome</keyword>
<dbReference type="GO" id="GO:0016114">
    <property type="term" value="P:terpenoid biosynthetic process"/>
    <property type="evidence" value="ECO:0007669"/>
    <property type="project" value="InterPro"/>
</dbReference>
<accession>A0A022R132</accession>
<dbReference type="Proteomes" id="UP000030748">
    <property type="component" value="Unassembled WGS sequence"/>
</dbReference>
<evidence type="ECO:0000256" key="4">
    <source>
        <dbReference type="ARBA" id="ARBA00023239"/>
    </source>
</evidence>